<gene>
    <name evidence="1" type="ORF">GKE97_02810</name>
</gene>
<proteinExistence type="predicted"/>
<organism evidence="1 2">
    <name type="scientific">Flavonifractor plautii</name>
    <name type="common">Fusobacterium plautii</name>
    <dbReference type="NCBI Taxonomy" id="292800"/>
    <lineage>
        <taxon>Bacteria</taxon>
        <taxon>Bacillati</taxon>
        <taxon>Bacillota</taxon>
        <taxon>Clostridia</taxon>
        <taxon>Eubacteriales</taxon>
        <taxon>Oscillospiraceae</taxon>
        <taxon>Flavonifractor</taxon>
    </lineage>
</organism>
<accession>A0A6I2QWA4</accession>
<dbReference type="AlphaFoldDB" id="A0A6I2QWA4"/>
<comment type="caution">
    <text evidence="1">The sequence shown here is derived from an EMBL/GenBank/DDBJ whole genome shotgun (WGS) entry which is preliminary data.</text>
</comment>
<evidence type="ECO:0000313" key="2">
    <source>
        <dbReference type="Proteomes" id="UP000434475"/>
    </source>
</evidence>
<evidence type="ECO:0000313" key="1">
    <source>
        <dbReference type="EMBL" id="MSB18444.1"/>
    </source>
</evidence>
<name>A0A6I2QWA4_FLAPL</name>
<reference evidence="1 2" key="1">
    <citation type="journal article" date="2019" name="Nat. Med.">
        <title>A library of human gut bacterial isolates paired with longitudinal multiomics data enables mechanistic microbiome research.</title>
        <authorList>
            <person name="Poyet M."/>
            <person name="Groussin M."/>
            <person name="Gibbons S.M."/>
            <person name="Avila-Pacheco J."/>
            <person name="Jiang X."/>
            <person name="Kearney S.M."/>
            <person name="Perrotta A.R."/>
            <person name="Berdy B."/>
            <person name="Zhao S."/>
            <person name="Lieberman T.D."/>
            <person name="Swanson P.K."/>
            <person name="Smith M."/>
            <person name="Roesemann S."/>
            <person name="Alexander J.E."/>
            <person name="Rich S.A."/>
            <person name="Livny J."/>
            <person name="Vlamakis H."/>
            <person name="Clish C."/>
            <person name="Bullock K."/>
            <person name="Deik A."/>
            <person name="Scott J."/>
            <person name="Pierce K.A."/>
            <person name="Xavier R.J."/>
            <person name="Alm E.J."/>
        </authorList>
    </citation>
    <scope>NUCLEOTIDE SEQUENCE [LARGE SCALE GENOMIC DNA]</scope>
    <source>
        <strain evidence="1 2">BIOML-A2</strain>
    </source>
</reference>
<protein>
    <submittedName>
        <fullName evidence="1">Uncharacterized protein</fullName>
    </submittedName>
</protein>
<sequence length="105" mass="11441">MSSYPGIRYFFHDGATYLVPHYTNASALAEMLNLAREAAHRAMTEAGAAHAVYGVKHYDPETGALSEADIYAPAVLLDEDEFTERTDAQARKSPGCLILALHARS</sequence>
<dbReference type="Proteomes" id="UP000434475">
    <property type="component" value="Unassembled WGS sequence"/>
</dbReference>
<dbReference type="RefSeq" id="WP_172697208.1">
    <property type="nucleotide sequence ID" value="NZ_WKPR01000003.1"/>
</dbReference>
<dbReference type="EMBL" id="WKPR01000003">
    <property type="protein sequence ID" value="MSB18444.1"/>
    <property type="molecule type" value="Genomic_DNA"/>
</dbReference>